<comment type="subcellular location">
    <subcellularLocation>
        <location evidence="8">Endoplasmic reticulum membrane</location>
        <topology evidence="8">Multi-pass membrane protein</topology>
    </subcellularLocation>
    <subcellularLocation>
        <location evidence="1">Membrane</location>
        <topology evidence="1">Multi-pass membrane protein</topology>
    </subcellularLocation>
</comment>
<dbReference type="PANTHER" id="PTHR20661:SF0">
    <property type="entry name" value="PHOSPHATIDYLINOSITOL-GLYCAN BIOSYNTHESIS CLASS W PROTEIN"/>
    <property type="match status" value="1"/>
</dbReference>
<dbReference type="GO" id="GO:0072659">
    <property type="term" value="P:protein localization to plasma membrane"/>
    <property type="evidence" value="ECO:0007669"/>
    <property type="project" value="TreeGrafter"/>
</dbReference>
<evidence type="ECO:0000313" key="11">
    <source>
        <dbReference type="Proteomes" id="UP000541558"/>
    </source>
</evidence>
<evidence type="ECO:0000313" key="10">
    <source>
        <dbReference type="EMBL" id="KAF5310303.1"/>
    </source>
</evidence>
<dbReference type="EMBL" id="JAACJK010000230">
    <property type="protein sequence ID" value="KAF5310303.1"/>
    <property type="molecule type" value="Genomic_DNA"/>
</dbReference>
<feature type="transmembrane region" description="Helical" evidence="8">
    <location>
        <begin position="510"/>
        <end position="529"/>
    </location>
</feature>
<keyword evidence="6 8" id="KW-1133">Transmembrane helix</keyword>
<dbReference type="PIRSF" id="PIRSF017321">
    <property type="entry name" value="GWT1"/>
    <property type="match status" value="1"/>
</dbReference>
<sequence>MANYKQEKEAFVSGMTGSSIGHINLISLAALASVSLYAALRTRLPKTRQINFIESWALLVLPLLLSMTLLATRPVLLSAILLIPTCILLLMPKPEGPSPLPSKQPPSPGGPIRVKLPPLPALTTYRAHMMLMTILAILAVDFPIFPRSLAKCETFGVSLMDLGVGSFVFSQGVVSALPLIRDQNYLTKPLWGKLVRVTEKCVPIILLGLVRVLLVKGSEYPEHVTEYGVHWNFFLTLAFLPILQVLLHPLIIHLPISMIGISVAVAQQAALSQYGLKEYVLNAPRTTLISANKEGLVSLPGYLAIHLLGLSAGTLILPPTPSFFRRRQQAIAAEVKKPKRADTNNDDTPGTPYNKDLDLQAPRQLGKTATELCSYAILWWTLLGISKLVEIDGSWGPTGGVSRRIVNVPYIFWVAAYNISFTLAYILILDLFFFPVSKARKVPGHLKSPTSSGQEILQQQYPMESTTLEGNPPELLEAINKHGLALFLIANVLTGLINISLKTMYMSDSASIVILSAYAFVISAVAWVWNRMDNVRKQS</sequence>
<organism evidence="10 11">
    <name type="scientific">Ephemerocybe angulata</name>
    <dbReference type="NCBI Taxonomy" id="980116"/>
    <lineage>
        <taxon>Eukaryota</taxon>
        <taxon>Fungi</taxon>
        <taxon>Dikarya</taxon>
        <taxon>Basidiomycota</taxon>
        <taxon>Agaricomycotina</taxon>
        <taxon>Agaricomycetes</taxon>
        <taxon>Agaricomycetidae</taxon>
        <taxon>Agaricales</taxon>
        <taxon>Agaricineae</taxon>
        <taxon>Psathyrellaceae</taxon>
        <taxon>Ephemerocybe</taxon>
    </lineage>
</organism>
<dbReference type="InterPro" id="IPR009447">
    <property type="entry name" value="PIGW/GWT1"/>
</dbReference>
<dbReference type="PANTHER" id="PTHR20661">
    <property type="entry name" value="PHOSPHATIDYLINOSITOL-GLYCAN BIOSYNTHESIS CLASS W PROTEIN"/>
    <property type="match status" value="1"/>
</dbReference>
<name>A0A8H5ESD5_9AGAR</name>
<comment type="similarity">
    <text evidence="3 8">Belongs to the PIGW family.</text>
</comment>
<keyword evidence="4 8" id="KW-0337">GPI-anchor biosynthesis</keyword>
<keyword evidence="11" id="KW-1185">Reference proteome</keyword>
<comment type="pathway">
    <text evidence="2 8">Glycolipid biosynthesis; glycosylphosphatidylinositol-anchor biosynthesis.</text>
</comment>
<protein>
    <recommendedName>
        <fullName evidence="8">GPI-anchored wall transfer protein</fullName>
        <ecNumber evidence="8">2.3.-.-</ecNumber>
    </recommendedName>
</protein>
<dbReference type="UniPathway" id="UPA00196"/>
<evidence type="ECO:0000256" key="7">
    <source>
        <dbReference type="ARBA" id="ARBA00023136"/>
    </source>
</evidence>
<keyword evidence="5 8" id="KW-0812">Transmembrane</keyword>
<keyword evidence="8" id="KW-0012">Acyltransferase</keyword>
<evidence type="ECO:0000256" key="6">
    <source>
        <dbReference type="ARBA" id="ARBA00022989"/>
    </source>
</evidence>
<evidence type="ECO:0000256" key="1">
    <source>
        <dbReference type="ARBA" id="ARBA00004141"/>
    </source>
</evidence>
<keyword evidence="8" id="KW-0256">Endoplasmic reticulum</keyword>
<evidence type="ECO:0000256" key="3">
    <source>
        <dbReference type="ARBA" id="ARBA00007559"/>
    </source>
</evidence>
<evidence type="ECO:0000256" key="5">
    <source>
        <dbReference type="ARBA" id="ARBA00022692"/>
    </source>
</evidence>
<comment type="function">
    <text evidence="8">A acetyltransferase, which acetylates the inositol ring of phosphatidylinositol during biosynthesis of GPI-anchor.</text>
</comment>
<reference evidence="10 11" key="1">
    <citation type="journal article" date="2020" name="ISME J.">
        <title>Uncovering the hidden diversity of litter-decomposition mechanisms in mushroom-forming fungi.</title>
        <authorList>
            <person name="Floudas D."/>
            <person name="Bentzer J."/>
            <person name="Ahren D."/>
            <person name="Johansson T."/>
            <person name="Persson P."/>
            <person name="Tunlid A."/>
        </authorList>
    </citation>
    <scope>NUCLEOTIDE SEQUENCE [LARGE SCALE GENOMIC DNA]</scope>
    <source>
        <strain evidence="10 11">CBS 175.51</strain>
    </source>
</reference>
<feature type="transmembrane region" description="Helical" evidence="8">
    <location>
        <begin position="52"/>
        <end position="69"/>
    </location>
</feature>
<accession>A0A8H5ESD5</accession>
<feature type="transmembrane region" description="Helical" evidence="8">
    <location>
        <begin position="410"/>
        <end position="433"/>
    </location>
</feature>
<dbReference type="Pfam" id="PF06423">
    <property type="entry name" value="GWT1"/>
    <property type="match status" value="1"/>
</dbReference>
<feature type="transmembrane region" description="Helical" evidence="8">
    <location>
        <begin position="296"/>
        <end position="317"/>
    </location>
</feature>
<dbReference type="Proteomes" id="UP000541558">
    <property type="component" value="Unassembled WGS sequence"/>
</dbReference>
<dbReference type="GO" id="GO:0005789">
    <property type="term" value="C:endoplasmic reticulum membrane"/>
    <property type="evidence" value="ECO:0007669"/>
    <property type="project" value="UniProtKB-SubCell"/>
</dbReference>
<feature type="region of interest" description="Disordered" evidence="9">
    <location>
        <begin position="335"/>
        <end position="357"/>
    </location>
</feature>
<evidence type="ECO:0000256" key="9">
    <source>
        <dbReference type="SAM" id="MobiDB-lite"/>
    </source>
</evidence>
<dbReference type="AlphaFoldDB" id="A0A8H5ESD5"/>
<feature type="transmembrane region" description="Helical" evidence="8">
    <location>
        <begin position="20"/>
        <end position="40"/>
    </location>
</feature>
<gene>
    <name evidence="10" type="ORF">D9611_012038</name>
</gene>
<dbReference type="OrthoDB" id="15270at2759"/>
<evidence type="ECO:0000256" key="4">
    <source>
        <dbReference type="ARBA" id="ARBA00022502"/>
    </source>
</evidence>
<feature type="transmembrane region" description="Helical" evidence="8">
    <location>
        <begin position="125"/>
        <end position="145"/>
    </location>
</feature>
<dbReference type="GO" id="GO:0006506">
    <property type="term" value="P:GPI anchor biosynthetic process"/>
    <property type="evidence" value="ECO:0007669"/>
    <property type="project" value="UniProtKB-UniPathway"/>
</dbReference>
<keyword evidence="7 8" id="KW-0472">Membrane</keyword>
<dbReference type="EC" id="2.3.-.-" evidence="8"/>
<comment type="caution">
    <text evidence="10">The sequence shown here is derived from an EMBL/GenBank/DDBJ whole genome shotgun (WGS) entry which is preliminary data.</text>
</comment>
<dbReference type="GO" id="GO:0032216">
    <property type="term" value="F:glucosaminyl-phosphatidylinositol O-acyltransferase activity"/>
    <property type="evidence" value="ECO:0007669"/>
    <property type="project" value="TreeGrafter"/>
</dbReference>
<comment type="caution">
    <text evidence="8">Lacks conserved residue(s) required for the propagation of feature annotation.</text>
</comment>
<evidence type="ECO:0000256" key="8">
    <source>
        <dbReference type="RuleBase" id="RU280819"/>
    </source>
</evidence>
<evidence type="ECO:0000256" key="2">
    <source>
        <dbReference type="ARBA" id="ARBA00004687"/>
    </source>
</evidence>
<feature type="transmembrane region" description="Helical" evidence="8">
    <location>
        <begin position="229"/>
        <end position="247"/>
    </location>
</feature>
<proteinExistence type="inferred from homology"/>
<keyword evidence="8" id="KW-0808">Transferase</keyword>